<sequence>MRLSALFVLLASAAGSVMAHMEMIDPFPILSPANPAVSWEVKNYNMMAPLTWSGDDLPYPCKGYLMTAPAKVGLLSESRHNQADRQERISQKTWPAGSSQSVTLGPNGATHRGGSCQLSLSYDYGRTWQVILSIMGGCPTDTHRMDFVLPSEAPSGEAVFSWSWFNHQGNREMYQNCAIITVTGGGDGLSPADYPPPFVANAGVNKCSTVEGVDPVFPNPGKNVRFG</sequence>
<evidence type="ECO:0000313" key="3">
    <source>
        <dbReference type="EMBL" id="KAI9636833.1"/>
    </source>
</evidence>
<evidence type="ECO:0000313" key="4">
    <source>
        <dbReference type="Proteomes" id="UP001164286"/>
    </source>
</evidence>
<dbReference type="GeneID" id="77726195"/>
<feature type="region of interest" description="Disordered" evidence="1">
    <location>
        <begin position="81"/>
        <end position="109"/>
    </location>
</feature>
<proteinExistence type="predicted"/>
<dbReference type="PANTHER" id="PTHR36182:SF1">
    <property type="entry name" value="PROTEIN, PUTATIVE (AFU_ORTHOLOGUE AFUA_6G10930)-RELATED"/>
    <property type="match status" value="1"/>
</dbReference>
<dbReference type="RefSeq" id="XP_052946610.1">
    <property type="nucleotide sequence ID" value="XM_053086994.1"/>
</dbReference>
<dbReference type="PANTHER" id="PTHR36182">
    <property type="entry name" value="PROTEIN, PUTATIVE (AFU_ORTHOLOGUE AFUA_6G10930)-RELATED"/>
    <property type="match status" value="1"/>
</dbReference>
<dbReference type="Proteomes" id="UP001164286">
    <property type="component" value="Unassembled WGS sequence"/>
</dbReference>
<dbReference type="Gene3D" id="2.70.50.70">
    <property type="match status" value="1"/>
</dbReference>
<keyword evidence="4" id="KW-1185">Reference proteome</keyword>
<feature type="compositionally biased region" description="Polar residues" evidence="1">
    <location>
        <begin position="91"/>
        <end position="104"/>
    </location>
</feature>
<protein>
    <recommendedName>
        <fullName evidence="5">Endoglucanase</fullName>
    </recommendedName>
</protein>
<evidence type="ECO:0000256" key="2">
    <source>
        <dbReference type="SAM" id="SignalP"/>
    </source>
</evidence>
<dbReference type="AlphaFoldDB" id="A0AA38H9E1"/>
<feature type="signal peptide" evidence="2">
    <location>
        <begin position="1"/>
        <end position="19"/>
    </location>
</feature>
<organism evidence="3 4">
    <name type="scientific">Dioszegia hungarica</name>
    <dbReference type="NCBI Taxonomy" id="4972"/>
    <lineage>
        <taxon>Eukaryota</taxon>
        <taxon>Fungi</taxon>
        <taxon>Dikarya</taxon>
        <taxon>Basidiomycota</taxon>
        <taxon>Agaricomycotina</taxon>
        <taxon>Tremellomycetes</taxon>
        <taxon>Tremellales</taxon>
        <taxon>Bulleribasidiaceae</taxon>
        <taxon>Dioszegia</taxon>
    </lineage>
</organism>
<reference evidence="3" key="1">
    <citation type="journal article" date="2022" name="G3 (Bethesda)">
        <title>High quality genome of the basidiomycete yeast Dioszegia hungarica PDD-24b-2 isolated from cloud water.</title>
        <authorList>
            <person name="Jarrige D."/>
            <person name="Haridas S."/>
            <person name="Bleykasten-Grosshans C."/>
            <person name="Joly M."/>
            <person name="Nadalig T."/>
            <person name="Sancelme M."/>
            <person name="Vuilleumier S."/>
            <person name="Grigoriev I.V."/>
            <person name="Amato P."/>
            <person name="Bringel F."/>
        </authorList>
    </citation>
    <scope>NUCLEOTIDE SEQUENCE</scope>
    <source>
        <strain evidence="3">PDD-24b-2</strain>
    </source>
</reference>
<comment type="caution">
    <text evidence="3">The sequence shown here is derived from an EMBL/GenBank/DDBJ whole genome shotgun (WGS) entry which is preliminary data.</text>
</comment>
<feature type="non-terminal residue" evidence="3">
    <location>
        <position position="227"/>
    </location>
</feature>
<feature type="compositionally biased region" description="Basic and acidic residues" evidence="1">
    <location>
        <begin position="81"/>
        <end position="90"/>
    </location>
</feature>
<name>A0AA38H9E1_9TREE</name>
<evidence type="ECO:0000256" key="1">
    <source>
        <dbReference type="SAM" id="MobiDB-lite"/>
    </source>
</evidence>
<evidence type="ECO:0008006" key="5">
    <source>
        <dbReference type="Google" id="ProtNLM"/>
    </source>
</evidence>
<accession>A0AA38H9E1</accession>
<keyword evidence="2" id="KW-0732">Signal</keyword>
<feature type="chain" id="PRO_5041237583" description="Endoglucanase" evidence="2">
    <location>
        <begin position="20"/>
        <end position="227"/>
    </location>
</feature>
<dbReference type="EMBL" id="JAKWFO010000005">
    <property type="protein sequence ID" value="KAI9636833.1"/>
    <property type="molecule type" value="Genomic_DNA"/>
</dbReference>
<gene>
    <name evidence="3" type="ORF">MKK02DRAFT_25144</name>
</gene>